<dbReference type="OrthoDB" id="10253254at2759"/>
<feature type="region of interest" description="Disordered" evidence="11">
    <location>
        <begin position="87"/>
        <end position="392"/>
    </location>
</feature>
<keyword evidence="6 14" id="KW-0347">Helicase</keyword>
<evidence type="ECO:0000256" key="4">
    <source>
        <dbReference type="ARBA" id="ARBA00022741"/>
    </source>
</evidence>
<reference evidence="15" key="4">
    <citation type="submission" date="2024-02" db="EMBL/GenBank/DDBJ databases">
        <title>Comparative genomics of Cryptococcus and Kwoniella reveals pathogenesis evolution and contrasting modes of karyotype evolution via chromosome fusion or intercentromeric recombination.</title>
        <authorList>
            <person name="Coelho M.A."/>
            <person name="David-Palma M."/>
            <person name="Shea T."/>
            <person name="Bowers K."/>
            <person name="McGinley-Smith S."/>
            <person name="Mohammad A.W."/>
            <person name="Gnirke A."/>
            <person name="Yurkov A.M."/>
            <person name="Nowrousian M."/>
            <person name="Sun S."/>
            <person name="Cuomo C.A."/>
            <person name="Heitman J."/>
        </authorList>
    </citation>
    <scope>NUCLEOTIDE SEQUENCE</scope>
    <source>
        <strain evidence="15">CBS 10737</strain>
    </source>
</reference>
<comment type="catalytic activity">
    <reaction evidence="10">
        <text>ATP + H2O = ADP + phosphate + H(+)</text>
        <dbReference type="Rhea" id="RHEA:13065"/>
        <dbReference type="ChEBI" id="CHEBI:15377"/>
        <dbReference type="ChEBI" id="CHEBI:15378"/>
        <dbReference type="ChEBI" id="CHEBI:30616"/>
        <dbReference type="ChEBI" id="CHEBI:43474"/>
        <dbReference type="ChEBI" id="CHEBI:456216"/>
        <dbReference type="EC" id="3.6.4.13"/>
    </reaction>
</comment>
<dbReference type="Gene3D" id="3.40.50.300">
    <property type="entry name" value="P-loop containing nucleotide triphosphate hydrolases"/>
    <property type="match status" value="2"/>
</dbReference>
<dbReference type="CDD" id="cd18791">
    <property type="entry name" value="SF2_C_RHA"/>
    <property type="match status" value="1"/>
</dbReference>
<feature type="compositionally biased region" description="Polar residues" evidence="11">
    <location>
        <begin position="106"/>
        <end position="116"/>
    </location>
</feature>
<feature type="compositionally biased region" description="Low complexity" evidence="11">
    <location>
        <begin position="87"/>
        <end position="105"/>
    </location>
</feature>
<feature type="region of interest" description="Disordered" evidence="11">
    <location>
        <begin position="1"/>
        <end position="65"/>
    </location>
</feature>
<dbReference type="InterPro" id="IPR027417">
    <property type="entry name" value="P-loop_NTPase"/>
</dbReference>
<dbReference type="Proteomes" id="UP000094020">
    <property type="component" value="Chromosome 1"/>
</dbReference>
<keyword evidence="8" id="KW-0694">RNA-binding</keyword>
<dbReference type="STRING" id="1296096.A0A1B9IE53"/>
<dbReference type="SMART" id="SM00490">
    <property type="entry name" value="HELICc"/>
    <property type="match status" value="1"/>
</dbReference>
<dbReference type="PANTHER" id="PTHR18934">
    <property type="entry name" value="ATP-DEPENDENT RNA HELICASE"/>
    <property type="match status" value="1"/>
</dbReference>
<dbReference type="EMBL" id="CP144519">
    <property type="protein sequence ID" value="WWC66285.1"/>
    <property type="molecule type" value="Genomic_DNA"/>
</dbReference>
<dbReference type="CDD" id="cd17982">
    <property type="entry name" value="DEXHc_DHX37"/>
    <property type="match status" value="1"/>
</dbReference>
<dbReference type="GO" id="GO:0003723">
    <property type="term" value="F:RNA binding"/>
    <property type="evidence" value="ECO:0007669"/>
    <property type="project" value="UniProtKB-KW"/>
</dbReference>
<evidence type="ECO:0000313" key="16">
    <source>
        <dbReference type="Proteomes" id="UP000094020"/>
    </source>
</evidence>
<dbReference type="PROSITE" id="PS51194">
    <property type="entry name" value="HELICASE_CTER"/>
    <property type="match status" value="1"/>
</dbReference>
<dbReference type="Pfam" id="PF07717">
    <property type="entry name" value="OB_NTP_bind"/>
    <property type="match status" value="1"/>
</dbReference>
<evidence type="ECO:0000256" key="1">
    <source>
        <dbReference type="ARBA" id="ARBA00004604"/>
    </source>
</evidence>
<dbReference type="GO" id="GO:1990904">
    <property type="term" value="C:ribonucleoprotein complex"/>
    <property type="evidence" value="ECO:0007669"/>
    <property type="project" value="UniProtKB-ARBA"/>
</dbReference>
<dbReference type="KEGG" id="kpin:30169508"/>
<feature type="compositionally biased region" description="Basic and acidic residues" evidence="11">
    <location>
        <begin position="117"/>
        <end position="127"/>
    </location>
</feature>
<dbReference type="Pfam" id="PF21010">
    <property type="entry name" value="HA2_C"/>
    <property type="match status" value="1"/>
</dbReference>
<evidence type="ECO:0000256" key="11">
    <source>
        <dbReference type="SAM" id="MobiDB-lite"/>
    </source>
</evidence>
<evidence type="ECO:0000259" key="12">
    <source>
        <dbReference type="PROSITE" id="PS51192"/>
    </source>
</evidence>
<dbReference type="InterPro" id="IPR007502">
    <property type="entry name" value="Helicase-assoc_dom"/>
</dbReference>
<dbReference type="InterPro" id="IPR011709">
    <property type="entry name" value="DEAD-box_helicase_OB_fold"/>
</dbReference>
<dbReference type="GO" id="GO:0005524">
    <property type="term" value="F:ATP binding"/>
    <property type="evidence" value="ECO:0007669"/>
    <property type="project" value="UniProtKB-KW"/>
</dbReference>
<evidence type="ECO:0000313" key="15">
    <source>
        <dbReference type="EMBL" id="WWC66285.1"/>
    </source>
</evidence>
<keyword evidence="7" id="KW-0067">ATP-binding</keyword>
<dbReference type="SUPFAM" id="SSF52540">
    <property type="entry name" value="P-loop containing nucleoside triphosphate hydrolases"/>
    <property type="match status" value="1"/>
</dbReference>
<reference evidence="14" key="3">
    <citation type="submission" date="2016-07" db="EMBL/GenBank/DDBJ databases">
        <title>Evolution of pathogenesis and genome organization in the Tremellales.</title>
        <authorList>
            <person name="Cuomo C."/>
            <person name="Litvintseva A."/>
            <person name="Heitman J."/>
            <person name="Chen Y."/>
            <person name="Sun S."/>
            <person name="Springer D."/>
            <person name="Dromer F."/>
            <person name="Young S."/>
            <person name="Zeng Q."/>
            <person name="Chapman S."/>
            <person name="Gujja S."/>
            <person name="Saif S."/>
            <person name="Birren B."/>
        </authorList>
    </citation>
    <scope>NUCLEOTIDE SEQUENCE</scope>
    <source>
        <strain evidence="14">CBS 10737</strain>
    </source>
</reference>
<dbReference type="FunFam" id="3.40.50.300:FF:003770">
    <property type="entry name" value="ATP-dependent RNA helicase DHR1, putative"/>
    <property type="match status" value="1"/>
</dbReference>
<evidence type="ECO:0000256" key="10">
    <source>
        <dbReference type="ARBA" id="ARBA00047984"/>
    </source>
</evidence>
<dbReference type="InterPro" id="IPR011545">
    <property type="entry name" value="DEAD/DEAH_box_helicase_dom"/>
</dbReference>
<dbReference type="Pfam" id="PF00270">
    <property type="entry name" value="DEAD"/>
    <property type="match status" value="1"/>
</dbReference>
<dbReference type="GeneID" id="30169508"/>
<feature type="domain" description="Helicase ATP-binding" evidence="12">
    <location>
        <begin position="495"/>
        <end position="675"/>
    </location>
</feature>
<dbReference type="Pfam" id="PF00271">
    <property type="entry name" value="Helicase_C"/>
    <property type="match status" value="1"/>
</dbReference>
<name>A0A1B9IE53_9TREE</name>
<dbReference type="RefSeq" id="XP_019015051.1">
    <property type="nucleotide sequence ID" value="XM_019152913.1"/>
</dbReference>
<dbReference type="PROSITE" id="PS00690">
    <property type="entry name" value="DEAH_ATP_HELICASE"/>
    <property type="match status" value="1"/>
</dbReference>
<dbReference type="GO" id="GO:0016787">
    <property type="term" value="F:hydrolase activity"/>
    <property type="evidence" value="ECO:0007669"/>
    <property type="project" value="UniProtKB-KW"/>
</dbReference>
<dbReference type="EC" id="3.6.4.13" evidence="3"/>
<evidence type="ECO:0000256" key="5">
    <source>
        <dbReference type="ARBA" id="ARBA00022801"/>
    </source>
</evidence>
<reference evidence="15" key="2">
    <citation type="submission" date="2013-07" db="EMBL/GenBank/DDBJ databases">
        <authorList>
            <consortium name="The Broad Institute Genome Sequencing Platform"/>
            <person name="Cuomo C."/>
            <person name="Litvintseva A."/>
            <person name="Chen Y."/>
            <person name="Heitman J."/>
            <person name="Sun S."/>
            <person name="Springer D."/>
            <person name="Dromer F."/>
            <person name="Young S.K."/>
            <person name="Zeng Q."/>
            <person name="Gargeya S."/>
            <person name="Fitzgerald M."/>
            <person name="Abouelleil A."/>
            <person name="Alvarado L."/>
            <person name="Berlin A.M."/>
            <person name="Chapman S.B."/>
            <person name="Dewar J."/>
            <person name="Goldberg J."/>
            <person name="Griggs A."/>
            <person name="Gujja S."/>
            <person name="Hansen M."/>
            <person name="Howarth C."/>
            <person name="Imamovic A."/>
            <person name="Larimer J."/>
            <person name="McCowan C."/>
            <person name="Murphy C."/>
            <person name="Pearson M."/>
            <person name="Priest M."/>
            <person name="Roberts A."/>
            <person name="Saif S."/>
            <person name="Shea T."/>
            <person name="Sykes S."/>
            <person name="Wortman J."/>
            <person name="Nusbaum C."/>
            <person name="Birren B."/>
        </authorList>
    </citation>
    <scope>NUCLEOTIDE SEQUENCE</scope>
    <source>
        <strain evidence="15">CBS 10737</strain>
    </source>
</reference>
<dbReference type="GO" id="GO:0005730">
    <property type="term" value="C:nucleolus"/>
    <property type="evidence" value="ECO:0007669"/>
    <property type="project" value="UniProtKB-SubCell"/>
</dbReference>
<dbReference type="InterPro" id="IPR001650">
    <property type="entry name" value="Helicase_C-like"/>
</dbReference>
<feature type="compositionally biased region" description="Polar residues" evidence="11">
    <location>
        <begin position="404"/>
        <end position="417"/>
    </location>
</feature>
<evidence type="ECO:0000256" key="9">
    <source>
        <dbReference type="ARBA" id="ARBA00023242"/>
    </source>
</evidence>
<evidence type="ECO:0000256" key="3">
    <source>
        <dbReference type="ARBA" id="ARBA00012552"/>
    </source>
</evidence>
<dbReference type="Pfam" id="PF04408">
    <property type="entry name" value="WHD_HA2"/>
    <property type="match status" value="1"/>
</dbReference>
<evidence type="ECO:0000256" key="6">
    <source>
        <dbReference type="ARBA" id="ARBA00022806"/>
    </source>
</evidence>
<feature type="compositionally biased region" description="Polar residues" evidence="11">
    <location>
        <begin position="263"/>
        <end position="274"/>
    </location>
</feature>
<feature type="domain" description="Helicase C-terminal" evidence="13">
    <location>
        <begin position="693"/>
        <end position="943"/>
    </location>
</feature>
<sequence>MAGPPVRERYNAKARGSVAGGSSHKKRKRIKRDENGDPIFDEVDQSDERVADDPTAGMSSKKKKRFESFLAKKLKTEQRLETLKLLQSLQPTTSTSASLLSSSTLGQNPLNPTSAQERFDKKEDKLVRQGISKLARKYGDQNSGESSASESESDQRSRSKGKGKEKERLVEVVKHGVEEDDDQVKSTIIPSKSDIKATSKAQAKGQGKGQMPKKANWNPNLLPTQPASSSSSDFDSSDSANDTSEDDADQPEAGPSTPRPRQPSEQPNSKQAPNQIPLPPAPKTFGGALKKATDGVTVQPRLEIRKKKPIIDYRFSRGLRDGEKLESEEEEDSEDGEDDVEEEEDEHGEEGQSESQEDETEAEESDQDGTESETNGEEEKLEEDIKPPPKKRALGFKDWALKQMGQSTPTTNPNLLETENKASSTSTGTSKAQHNPRAAELVGPLGEKLVIPTTSLLDQSKDSETSAARPFIKRRKSVSEARMNLPILAEEQSIIESILMNPVVIICGETGSGKTTQVPQMLYEAGFGFKGSDNPGMIAVTQPRRVAAVSLAERVRSELNLPVKSSVVAHQIRYSSTTSSSTSIKFMTDGVLLRELSTDFLLSRYSVVVVDEAHERGVNTDVLVGVLSRVAKLREKLWREGKQDIKPLRIVIMSATLRVSDFAENTNLFNNPPPILHITARQHPVTLHFSRRTVSDYVMEAYKKVCKIHNRLPPGGILVFMTGQGEIQGLCRKLTKKYGNLKVQQASTKDYKPEVSLPIQEQEPEDVELGGDNDLAADVDDGHAESDPEGLDTEDEDIEGIEGLDIDEATDTSMHVLPLYSLLSNEQQMQVFKPPPEGHRLVIISTNVAETSLTIPGIRYVVDSGRAKERQYDSSTGVQSFQVSWISKASSQQRAGRAGRTGPGHCYRLYSSALYEDHFEQFSQPEILRMPIESIVLQMKSMNIDQIINFPFPTPPSQIALRKAEVLLTNLGALESGTKSQMSNGILKYGVDGGKITDLGIKMSTYPVTPRFSKMLILSQDQQNCLPYIIAIVAGLSVGDPFIHENTLDLNDDDENDEEDGQRKLELNHIKKQEIRVKEEKKEIRKTYFKSQAQFNALGGGTSDLFKLLSAIGAYEYDSSPQFCSKNFLRLKAMKEIQQLRTQISKISKISLDRLKPPNEIQLKIIKQIITSGFIDQIAIREDLITKKGGNGFTYESSRGVKYRINNLSSFSNKGIGAEGIFIHPSSILFHKSPPEFLVYSEIIKSQQTGKIWLKNLTKINSNWLSILGKNQCTFSKPIESSSSFSKSGRILKNKDGIEERDVFVTPHFGELSVELPVIKMKQRKEGTRWILVE</sequence>
<feature type="region of interest" description="Disordered" evidence="11">
    <location>
        <begin position="404"/>
        <end position="437"/>
    </location>
</feature>
<dbReference type="Gene3D" id="1.20.120.1080">
    <property type="match status" value="1"/>
</dbReference>
<dbReference type="SMART" id="SM00847">
    <property type="entry name" value="HA2"/>
    <property type="match status" value="1"/>
</dbReference>
<dbReference type="InterPro" id="IPR048333">
    <property type="entry name" value="HA2_WH"/>
</dbReference>
<dbReference type="SMART" id="SM00487">
    <property type="entry name" value="DEXDc"/>
    <property type="match status" value="1"/>
</dbReference>
<keyword evidence="4" id="KW-0547">Nucleotide-binding</keyword>
<feature type="compositionally biased region" description="Basic and acidic residues" evidence="11">
    <location>
        <begin position="309"/>
        <end position="325"/>
    </location>
</feature>
<feature type="compositionally biased region" description="Acidic residues" evidence="11">
    <location>
        <begin position="326"/>
        <end position="382"/>
    </location>
</feature>
<gene>
    <name evidence="14" type="ORF">I206_01139</name>
    <name evidence="15" type="ORF">I206_100186</name>
</gene>
<feature type="compositionally biased region" description="Basic and acidic residues" evidence="11">
    <location>
        <begin position="1"/>
        <end position="11"/>
    </location>
</feature>
<evidence type="ECO:0000256" key="7">
    <source>
        <dbReference type="ARBA" id="ARBA00022840"/>
    </source>
</evidence>
<dbReference type="EMBL" id="KI894007">
    <property type="protein sequence ID" value="OCF53832.1"/>
    <property type="molecule type" value="Genomic_DNA"/>
</dbReference>
<comment type="similarity">
    <text evidence="2">Belongs to the DEAD box helicase family. DEAH subfamily.</text>
</comment>
<feature type="region of interest" description="Disordered" evidence="11">
    <location>
        <begin position="764"/>
        <end position="795"/>
    </location>
</feature>
<evidence type="ECO:0000256" key="8">
    <source>
        <dbReference type="ARBA" id="ARBA00022884"/>
    </source>
</evidence>
<feature type="compositionally biased region" description="Acidic residues" evidence="11">
    <location>
        <begin position="764"/>
        <end position="779"/>
    </location>
</feature>
<feature type="compositionally biased region" description="Polar residues" evidence="11">
    <location>
        <begin position="217"/>
        <end position="227"/>
    </location>
</feature>
<dbReference type="InterPro" id="IPR002464">
    <property type="entry name" value="DNA/RNA_helicase_DEAH_CS"/>
</dbReference>
<dbReference type="GO" id="GO:0003724">
    <property type="term" value="F:RNA helicase activity"/>
    <property type="evidence" value="ECO:0007669"/>
    <property type="project" value="UniProtKB-EC"/>
</dbReference>
<feature type="compositionally biased region" description="Basic and acidic residues" evidence="11">
    <location>
        <begin position="153"/>
        <end position="177"/>
    </location>
</feature>
<dbReference type="PROSITE" id="PS51192">
    <property type="entry name" value="HELICASE_ATP_BIND_1"/>
    <property type="match status" value="1"/>
</dbReference>
<feature type="compositionally biased region" description="Low complexity" evidence="11">
    <location>
        <begin position="228"/>
        <end position="239"/>
    </location>
</feature>
<protein>
    <recommendedName>
        <fullName evidence="3">RNA helicase</fullName>
        <ecNumber evidence="3">3.6.4.13</ecNumber>
    </recommendedName>
</protein>
<evidence type="ECO:0000259" key="13">
    <source>
        <dbReference type="PROSITE" id="PS51194"/>
    </source>
</evidence>
<dbReference type="PANTHER" id="PTHR18934:SF99">
    <property type="entry name" value="ATP-DEPENDENT RNA HELICASE DHX37-RELATED"/>
    <property type="match status" value="1"/>
</dbReference>
<keyword evidence="16" id="KW-1185">Reference proteome</keyword>
<dbReference type="GO" id="GO:0000462">
    <property type="term" value="P:maturation of SSU-rRNA from tricistronic rRNA transcript (SSU-rRNA, 5.8S rRNA, LSU-rRNA)"/>
    <property type="evidence" value="ECO:0007669"/>
    <property type="project" value="TreeGrafter"/>
</dbReference>
<keyword evidence="9" id="KW-0539">Nucleus</keyword>
<dbReference type="InterPro" id="IPR014001">
    <property type="entry name" value="Helicase_ATP-bd"/>
</dbReference>
<evidence type="ECO:0000256" key="2">
    <source>
        <dbReference type="ARBA" id="ARBA00008792"/>
    </source>
</evidence>
<organism evidence="14">
    <name type="scientific">Kwoniella pini CBS 10737</name>
    <dbReference type="NCBI Taxonomy" id="1296096"/>
    <lineage>
        <taxon>Eukaryota</taxon>
        <taxon>Fungi</taxon>
        <taxon>Dikarya</taxon>
        <taxon>Basidiomycota</taxon>
        <taxon>Agaricomycotina</taxon>
        <taxon>Tremellomycetes</taxon>
        <taxon>Tremellales</taxon>
        <taxon>Cryptococcaceae</taxon>
        <taxon>Kwoniella</taxon>
    </lineage>
</organism>
<accession>A0A1B9IE53</accession>
<keyword evidence="5" id="KW-0378">Hydrolase</keyword>
<dbReference type="FunFam" id="3.40.50.300:FF:000637">
    <property type="entry name" value="ATP-dependent RNA helicase DHX37/DHR1"/>
    <property type="match status" value="1"/>
</dbReference>
<dbReference type="FunFam" id="1.20.120.1080:FF:000039">
    <property type="entry name" value="Unplaced genomic scaffold supercont1.1, whole genome shotgun sequence"/>
    <property type="match status" value="1"/>
</dbReference>
<evidence type="ECO:0000313" key="14">
    <source>
        <dbReference type="EMBL" id="OCF53832.1"/>
    </source>
</evidence>
<reference evidence="14" key="1">
    <citation type="submission" date="2013-07" db="EMBL/GenBank/DDBJ databases">
        <title>The Genome Sequence of Cryptococcus pinus CBS10737.</title>
        <authorList>
            <consortium name="The Broad Institute Genome Sequencing Platform"/>
            <person name="Cuomo C."/>
            <person name="Litvintseva A."/>
            <person name="Chen Y."/>
            <person name="Heitman J."/>
            <person name="Sun S."/>
            <person name="Springer D."/>
            <person name="Dromer F."/>
            <person name="Young S.K."/>
            <person name="Zeng Q."/>
            <person name="Gargeya S."/>
            <person name="Fitzgerald M."/>
            <person name="Abouelleil A."/>
            <person name="Alvarado L."/>
            <person name="Berlin A.M."/>
            <person name="Chapman S.B."/>
            <person name="Dewar J."/>
            <person name="Goldberg J."/>
            <person name="Griggs A."/>
            <person name="Gujja S."/>
            <person name="Hansen M."/>
            <person name="Howarth C."/>
            <person name="Imamovic A."/>
            <person name="Larimer J."/>
            <person name="McCowan C."/>
            <person name="Murphy C."/>
            <person name="Pearson M."/>
            <person name="Priest M."/>
            <person name="Roberts A."/>
            <person name="Saif S."/>
            <person name="Shea T."/>
            <person name="Sykes S."/>
            <person name="Wortman J."/>
            <person name="Nusbaum C."/>
            <person name="Birren B."/>
        </authorList>
    </citation>
    <scope>NUCLEOTIDE SEQUENCE [LARGE SCALE GENOMIC DNA]</scope>
    <source>
        <strain evidence="14">CBS 10737</strain>
    </source>
</reference>
<proteinExistence type="inferred from homology"/>
<comment type="subcellular location">
    <subcellularLocation>
        <location evidence="1">Nucleus</location>
        <location evidence="1">Nucleolus</location>
    </subcellularLocation>
</comment>